<comment type="catalytic activity">
    <reaction evidence="13">
        <text>L-seryl-[protein] + ATP = O-phospho-L-seryl-[protein] + ADP + H(+)</text>
        <dbReference type="Rhea" id="RHEA:17989"/>
        <dbReference type="Rhea" id="RHEA-COMP:9863"/>
        <dbReference type="Rhea" id="RHEA-COMP:11604"/>
        <dbReference type="ChEBI" id="CHEBI:15378"/>
        <dbReference type="ChEBI" id="CHEBI:29999"/>
        <dbReference type="ChEBI" id="CHEBI:30616"/>
        <dbReference type="ChEBI" id="CHEBI:83421"/>
        <dbReference type="ChEBI" id="CHEBI:456216"/>
        <dbReference type="EC" id="2.7.11.1"/>
    </reaction>
</comment>
<feature type="compositionally biased region" description="Low complexity" evidence="15">
    <location>
        <begin position="143"/>
        <end position="159"/>
    </location>
</feature>
<evidence type="ECO:0000313" key="19">
    <source>
        <dbReference type="Proteomes" id="UP001419268"/>
    </source>
</evidence>
<dbReference type="InterPro" id="IPR047117">
    <property type="entry name" value="PERK1-13-like"/>
</dbReference>
<dbReference type="GO" id="GO:0005886">
    <property type="term" value="C:plasma membrane"/>
    <property type="evidence" value="ECO:0007669"/>
    <property type="project" value="UniProtKB-SubCell"/>
</dbReference>
<feature type="compositionally biased region" description="Low complexity" evidence="15">
    <location>
        <begin position="1"/>
        <end position="27"/>
    </location>
</feature>
<feature type="compositionally biased region" description="Low complexity" evidence="15">
    <location>
        <begin position="169"/>
        <end position="178"/>
    </location>
</feature>
<keyword evidence="3" id="KW-1003">Cell membrane</keyword>
<keyword evidence="8" id="KW-0418">Kinase</keyword>
<gene>
    <name evidence="18" type="ORF">Scep_021302</name>
</gene>
<evidence type="ECO:0000256" key="8">
    <source>
        <dbReference type="ARBA" id="ARBA00022777"/>
    </source>
</evidence>
<evidence type="ECO:0000256" key="1">
    <source>
        <dbReference type="ARBA" id="ARBA00004162"/>
    </source>
</evidence>
<dbReference type="Gene3D" id="1.10.510.10">
    <property type="entry name" value="Transferase(Phosphotransferase) domain 1"/>
    <property type="match status" value="1"/>
</dbReference>
<dbReference type="InterPro" id="IPR008271">
    <property type="entry name" value="Ser/Thr_kinase_AS"/>
</dbReference>
<evidence type="ECO:0000256" key="6">
    <source>
        <dbReference type="ARBA" id="ARBA00022692"/>
    </source>
</evidence>
<dbReference type="InterPro" id="IPR011009">
    <property type="entry name" value="Kinase-like_dom_sf"/>
</dbReference>
<dbReference type="PANTHER" id="PTHR47982">
    <property type="entry name" value="PROLINE-RICH RECEPTOR-LIKE PROTEIN KINASE PERK4"/>
    <property type="match status" value="1"/>
</dbReference>
<dbReference type="InterPro" id="IPR017441">
    <property type="entry name" value="Protein_kinase_ATP_BS"/>
</dbReference>
<accession>A0AAP0HWR3</accession>
<feature type="binding site" evidence="14">
    <location>
        <position position="399"/>
    </location>
    <ligand>
        <name>ATP</name>
        <dbReference type="ChEBI" id="CHEBI:30616"/>
    </ligand>
</feature>
<feature type="compositionally biased region" description="Low complexity" evidence="15">
    <location>
        <begin position="238"/>
        <end position="255"/>
    </location>
</feature>
<dbReference type="PROSITE" id="PS00108">
    <property type="entry name" value="PROTEIN_KINASE_ST"/>
    <property type="match status" value="1"/>
</dbReference>
<feature type="compositionally biased region" description="Low complexity" evidence="15">
    <location>
        <begin position="335"/>
        <end position="347"/>
    </location>
</feature>
<dbReference type="SUPFAM" id="SSF56112">
    <property type="entry name" value="Protein kinase-like (PK-like)"/>
    <property type="match status" value="1"/>
</dbReference>
<dbReference type="FunFam" id="3.30.200.20:FF:000212">
    <property type="entry name" value="Proline-rich receptor-like protein kinase PERK8"/>
    <property type="match status" value="1"/>
</dbReference>
<dbReference type="PROSITE" id="PS00107">
    <property type="entry name" value="PROTEIN_KINASE_ATP"/>
    <property type="match status" value="1"/>
</dbReference>
<dbReference type="EMBL" id="JBBNAG010000009">
    <property type="protein sequence ID" value="KAK9104458.1"/>
    <property type="molecule type" value="Genomic_DNA"/>
</dbReference>
<evidence type="ECO:0000256" key="5">
    <source>
        <dbReference type="ARBA" id="ARBA00022679"/>
    </source>
</evidence>
<dbReference type="GO" id="GO:0004674">
    <property type="term" value="F:protein serine/threonine kinase activity"/>
    <property type="evidence" value="ECO:0007669"/>
    <property type="project" value="UniProtKB-KW"/>
</dbReference>
<sequence length="726" mass="76763">MADFAQSPSSSNGSSSEQDPSESGGEEVSSQTPPPPESEGNSSPPSPDNSPAPPDQSSSSPPPPPQDSNSSPPNSNPSPPPKSGSSPPTSSSNPTPPPSNSGSPKSPPPPQSKSAPPPPPPPPSGGSSPVPPVGNNPPPPSPSKDSSSSSSSPSNTPSTSYPPPPPPASGGAAFSPPVQISPPPPSGNSIVILPPLVPGSPPAPISTPVTPFDGTPSAPSDPSGLSTNPHSDHFTKDTPSTGSGLSSKSTSGSSTGNVAGVALAGVAILSLVAVVFLFLRKRKRKSKAYYIAPPNSFSVQTDGYYYGQQQHSARVPGNSHEYYSGKQSGPGNGNSYGSAGRSYSSGGPDSGVFSTKSSFSYEELMEITNGFSRENILGEGGFGCVYKGRLPDGRVVAVKQLKAGSGQGDREFRAEVEIISRVHHRHLVSLVGYCIAEYQRLLVYEFVPNNTLEYHLHDKGATVLPWLERMKIAIGAARGLAYLHEDCHPRIIHRDIKSANILLDDEFEAQAWSQTLDRHIFYGLQCDVYMAPEYASSGKLTDRSDVFSFGVMLLELVTGRKPVDASRPLGDESLVEWARPLLLKALETGEVSELVDPRLEKKYVESEMLRMIETAAACVRHSAPKRPRMIQVARALDTDGDMPDLTNGVKVGQSVVVGTPNTEIHRLQRLAFGSDDASDYDLYSGEFRDVPLRPPPSTRPGESSVDITSGEFESRPMNPRVGSRRL</sequence>
<dbReference type="AlphaFoldDB" id="A0AAP0HWR3"/>
<feature type="region of interest" description="Disordered" evidence="15">
    <location>
        <begin position="1"/>
        <end position="255"/>
    </location>
</feature>
<keyword evidence="7 14" id="KW-0547">Nucleotide-binding</keyword>
<evidence type="ECO:0000256" key="16">
    <source>
        <dbReference type="SAM" id="Phobius"/>
    </source>
</evidence>
<dbReference type="PROSITE" id="PS50011">
    <property type="entry name" value="PROTEIN_KINASE_DOM"/>
    <property type="match status" value="1"/>
</dbReference>
<dbReference type="Pfam" id="PF07714">
    <property type="entry name" value="PK_Tyr_Ser-Thr"/>
    <property type="match status" value="1"/>
</dbReference>
<evidence type="ECO:0000256" key="7">
    <source>
        <dbReference type="ARBA" id="ARBA00022741"/>
    </source>
</evidence>
<dbReference type="Proteomes" id="UP001419268">
    <property type="component" value="Unassembled WGS sequence"/>
</dbReference>
<evidence type="ECO:0000256" key="2">
    <source>
        <dbReference type="ARBA" id="ARBA00012513"/>
    </source>
</evidence>
<comment type="catalytic activity">
    <reaction evidence="12">
        <text>L-threonyl-[protein] + ATP = O-phospho-L-threonyl-[protein] + ADP + H(+)</text>
        <dbReference type="Rhea" id="RHEA:46608"/>
        <dbReference type="Rhea" id="RHEA-COMP:11060"/>
        <dbReference type="Rhea" id="RHEA-COMP:11605"/>
        <dbReference type="ChEBI" id="CHEBI:15378"/>
        <dbReference type="ChEBI" id="CHEBI:30013"/>
        <dbReference type="ChEBI" id="CHEBI:30616"/>
        <dbReference type="ChEBI" id="CHEBI:61977"/>
        <dbReference type="ChEBI" id="CHEBI:456216"/>
        <dbReference type="EC" id="2.7.11.1"/>
    </reaction>
</comment>
<dbReference type="FunFam" id="1.10.510.10:FF:000173">
    <property type="entry name" value="proline-rich receptor-like protein kinase PERK8"/>
    <property type="match status" value="1"/>
</dbReference>
<dbReference type="PANTHER" id="PTHR47982:SF44">
    <property type="entry name" value="PROLINE-RICH RECEPTOR-LIKE PROTEIN KINASE PERK13-RELATED"/>
    <property type="match status" value="1"/>
</dbReference>
<evidence type="ECO:0000256" key="10">
    <source>
        <dbReference type="ARBA" id="ARBA00022989"/>
    </source>
</evidence>
<feature type="region of interest" description="Disordered" evidence="15">
    <location>
        <begin position="315"/>
        <end position="349"/>
    </location>
</feature>
<proteinExistence type="predicted"/>
<feature type="region of interest" description="Disordered" evidence="15">
    <location>
        <begin position="686"/>
        <end position="726"/>
    </location>
</feature>
<keyword evidence="6 16" id="KW-0812">Transmembrane</keyword>
<keyword evidence="19" id="KW-1185">Reference proteome</keyword>
<evidence type="ECO:0000256" key="4">
    <source>
        <dbReference type="ARBA" id="ARBA00022527"/>
    </source>
</evidence>
<reference evidence="18 19" key="1">
    <citation type="submission" date="2024-01" db="EMBL/GenBank/DDBJ databases">
        <title>Genome assemblies of Stephania.</title>
        <authorList>
            <person name="Yang L."/>
        </authorList>
    </citation>
    <scope>NUCLEOTIDE SEQUENCE [LARGE SCALE GENOMIC DNA]</scope>
    <source>
        <strain evidence="18">JXDWG</strain>
        <tissue evidence="18">Leaf</tissue>
    </source>
</reference>
<protein>
    <recommendedName>
        <fullName evidence="2">non-specific serine/threonine protein kinase</fullName>
        <ecNumber evidence="2">2.7.11.1</ecNumber>
    </recommendedName>
</protein>
<evidence type="ECO:0000256" key="13">
    <source>
        <dbReference type="ARBA" id="ARBA00048679"/>
    </source>
</evidence>
<evidence type="ECO:0000313" key="18">
    <source>
        <dbReference type="EMBL" id="KAK9104458.1"/>
    </source>
</evidence>
<dbReference type="Gene3D" id="3.30.200.20">
    <property type="entry name" value="Phosphorylase Kinase, domain 1"/>
    <property type="match status" value="1"/>
</dbReference>
<feature type="compositionally biased region" description="Pro residues" evidence="15">
    <location>
        <begin position="44"/>
        <end position="66"/>
    </location>
</feature>
<keyword evidence="11 16" id="KW-0472">Membrane</keyword>
<evidence type="ECO:0000256" key="9">
    <source>
        <dbReference type="ARBA" id="ARBA00022840"/>
    </source>
</evidence>
<dbReference type="CDD" id="cd14066">
    <property type="entry name" value="STKc_IRAK"/>
    <property type="match status" value="1"/>
</dbReference>
<feature type="compositionally biased region" description="Pro residues" evidence="15">
    <location>
        <begin position="195"/>
        <end position="205"/>
    </location>
</feature>
<evidence type="ECO:0000259" key="17">
    <source>
        <dbReference type="PROSITE" id="PS50011"/>
    </source>
</evidence>
<keyword evidence="9 14" id="KW-0067">ATP-binding</keyword>
<keyword evidence="4" id="KW-0723">Serine/threonine-protein kinase</keyword>
<evidence type="ECO:0000256" key="12">
    <source>
        <dbReference type="ARBA" id="ARBA00047899"/>
    </source>
</evidence>
<feature type="transmembrane region" description="Helical" evidence="16">
    <location>
        <begin position="258"/>
        <end position="279"/>
    </location>
</feature>
<comment type="subcellular location">
    <subcellularLocation>
        <location evidence="1">Cell membrane</location>
        <topology evidence="1">Single-pass membrane protein</topology>
    </subcellularLocation>
</comment>
<evidence type="ECO:0000256" key="14">
    <source>
        <dbReference type="PROSITE-ProRule" id="PRU10141"/>
    </source>
</evidence>
<dbReference type="InterPro" id="IPR000719">
    <property type="entry name" value="Prot_kinase_dom"/>
</dbReference>
<evidence type="ECO:0000256" key="3">
    <source>
        <dbReference type="ARBA" id="ARBA00022475"/>
    </source>
</evidence>
<evidence type="ECO:0000256" key="15">
    <source>
        <dbReference type="SAM" id="MobiDB-lite"/>
    </source>
</evidence>
<keyword evidence="10 16" id="KW-1133">Transmembrane helix</keyword>
<keyword evidence="5" id="KW-0808">Transferase</keyword>
<feature type="compositionally biased region" description="Pro residues" evidence="15">
    <location>
        <begin position="94"/>
        <end position="142"/>
    </location>
</feature>
<feature type="compositionally biased region" description="Low complexity" evidence="15">
    <location>
        <begin position="83"/>
        <end position="93"/>
    </location>
</feature>
<dbReference type="SMART" id="SM00220">
    <property type="entry name" value="S_TKc"/>
    <property type="match status" value="1"/>
</dbReference>
<dbReference type="EC" id="2.7.11.1" evidence="2"/>
<feature type="compositionally biased region" description="Polar residues" evidence="15">
    <location>
        <begin position="217"/>
        <end position="229"/>
    </location>
</feature>
<comment type="caution">
    <text evidence="18">The sequence shown here is derived from an EMBL/GenBank/DDBJ whole genome shotgun (WGS) entry which is preliminary data.</text>
</comment>
<feature type="domain" description="Protein kinase" evidence="17">
    <location>
        <begin position="371"/>
        <end position="645"/>
    </location>
</feature>
<name>A0AAP0HWR3_9MAGN</name>
<dbReference type="GO" id="GO:0005524">
    <property type="term" value="F:ATP binding"/>
    <property type="evidence" value="ECO:0007669"/>
    <property type="project" value="UniProtKB-UniRule"/>
</dbReference>
<evidence type="ECO:0000256" key="11">
    <source>
        <dbReference type="ARBA" id="ARBA00023136"/>
    </source>
</evidence>
<organism evidence="18 19">
    <name type="scientific">Stephania cephalantha</name>
    <dbReference type="NCBI Taxonomy" id="152367"/>
    <lineage>
        <taxon>Eukaryota</taxon>
        <taxon>Viridiplantae</taxon>
        <taxon>Streptophyta</taxon>
        <taxon>Embryophyta</taxon>
        <taxon>Tracheophyta</taxon>
        <taxon>Spermatophyta</taxon>
        <taxon>Magnoliopsida</taxon>
        <taxon>Ranunculales</taxon>
        <taxon>Menispermaceae</taxon>
        <taxon>Menispermoideae</taxon>
        <taxon>Cissampelideae</taxon>
        <taxon>Stephania</taxon>
    </lineage>
</organism>
<dbReference type="InterPro" id="IPR001245">
    <property type="entry name" value="Ser-Thr/Tyr_kinase_cat_dom"/>
</dbReference>